<keyword evidence="3" id="KW-1003">Cell membrane</keyword>
<comment type="subcellular location">
    <subcellularLocation>
        <location evidence="1 7">Cell membrane</location>
        <topology evidence="1 7">Multi-pass membrane protein</topology>
    </subcellularLocation>
</comment>
<sequence length="312" mass="33878">MTLFAILGRRLLQILVTVVVVAVLVFFLMRLLPGDPAMVLAGERASDEALARARLAMRLDDPLLLQFWEFLRRTLTLQFGQSVTMRVSVTALIAERLPVTLMLTGMACLLALLMAVPLAFVAALRKGGWADAAIRLFAQLSVSMPVFYIGLVLLITLGAGLRWFPVGGIGTGFVENLYYLFLPALTLALSLAAILLRNLRDALIEVLHAEYIEFATAKGLPARLVLRRHVLRNAWVSTVTLLGLHIGTLVGGAVITETVFAIPGIGRLMIDSIFARDYAVVQGLTMVLAVMVSVVFLALDTVQAMLDPRVAG</sequence>
<accession>A0ABS3KPD1</accession>
<feature type="transmembrane region" description="Helical" evidence="7">
    <location>
        <begin position="101"/>
        <end position="124"/>
    </location>
</feature>
<dbReference type="InterPro" id="IPR035906">
    <property type="entry name" value="MetI-like_sf"/>
</dbReference>
<keyword evidence="5 7" id="KW-1133">Transmembrane helix</keyword>
<gene>
    <name evidence="9" type="ORF">IAI61_05380</name>
</gene>
<dbReference type="CDD" id="cd06261">
    <property type="entry name" value="TM_PBP2"/>
    <property type="match status" value="1"/>
</dbReference>
<protein>
    <submittedName>
        <fullName evidence="9">ABC transporter permease</fullName>
    </submittedName>
</protein>
<keyword evidence="10" id="KW-1185">Reference proteome</keyword>
<evidence type="ECO:0000313" key="10">
    <source>
        <dbReference type="Proteomes" id="UP001518989"/>
    </source>
</evidence>
<name>A0ABS3KPD1_9PROT</name>
<keyword evidence="6 7" id="KW-0472">Membrane</keyword>
<dbReference type="Pfam" id="PF19300">
    <property type="entry name" value="BPD_transp_1_N"/>
    <property type="match status" value="1"/>
</dbReference>
<feature type="transmembrane region" description="Helical" evidence="7">
    <location>
        <begin position="136"/>
        <end position="157"/>
    </location>
</feature>
<feature type="transmembrane region" description="Helical" evidence="7">
    <location>
        <begin position="12"/>
        <end position="32"/>
    </location>
</feature>
<feature type="transmembrane region" description="Helical" evidence="7">
    <location>
        <begin position="177"/>
        <end position="196"/>
    </location>
</feature>
<dbReference type="Proteomes" id="UP001518989">
    <property type="component" value="Unassembled WGS sequence"/>
</dbReference>
<comment type="caution">
    <text evidence="9">The sequence shown here is derived from an EMBL/GenBank/DDBJ whole genome shotgun (WGS) entry which is preliminary data.</text>
</comment>
<evidence type="ECO:0000256" key="2">
    <source>
        <dbReference type="ARBA" id="ARBA00022448"/>
    </source>
</evidence>
<dbReference type="PANTHER" id="PTHR43163:SF6">
    <property type="entry name" value="DIPEPTIDE TRANSPORT SYSTEM PERMEASE PROTEIN DPPB-RELATED"/>
    <property type="match status" value="1"/>
</dbReference>
<evidence type="ECO:0000256" key="5">
    <source>
        <dbReference type="ARBA" id="ARBA00022989"/>
    </source>
</evidence>
<feature type="transmembrane region" description="Helical" evidence="7">
    <location>
        <begin position="278"/>
        <end position="299"/>
    </location>
</feature>
<dbReference type="SUPFAM" id="SSF161098">
    <property type="entry name" value="MetI-like"/>
    <property type="match status" value="1"/>
</dbReference>
<dbReference type="InterPro" id="IPR045621">
    <property type="entry name" value="BPD_transp_1_N"/>
</dbReference>
<evidence type="ECO:0000256" key="7">
    <source>
        <dbReference type="RuleBase" id="RU363032"/>
    </source>
</evidence>
<dbReference type="InterPro" id="IPR000515">
    <property type="entry name" value="MetI-like"/>
</dbReference>
<dbReference type="Gene3D" id="1.10.3720.10">
    <property type="entry name" value="MetI-like"/>
    <property type="match status" value="1"/>
</dbReference>
<keyword evidence="4 7" id="KW-0812">Transmembrane</keyword>
<evidence type="ECO:0000313" key="9">
    <source>
        <dbReference type="EMBL" id="MBO1078453.1"/>
    </source>
</evidence>
<feature type="domain" description="ABC transmembrane type-1" evidence="8">
    <location>
        <begin position="97"/>
        <end position="303"/>
    </location>
</feature>
<dbReference type="EMBL" id="JACTNG010000002">
    <property type="protein sequence ID" value="MBO1078453.1"/>
    <property type="molecule type" value="Genomic_DNA"/>
</dbReference>
<dbReference type="PROSITE" id="PS50928">
    <property type="entry name" value="ABC_TM1"/>
    <property type="match status" value="1"/>
</dbReference>
<keyword evidence="2 7" id="KW-0813">Transport</keyword>
<dbReference type="PANTHER" id="PTHR43163">
    <property type="entry name" value="DIPEPTIDE TRANSPORT SYSTEM PERMEASE PROTEIN DPPB-RELATED"/>
    <property type="match status" value="1"/>
</dbReference>
<evidence type="ECO:0000256" key="4">
    <source>
        <dbReference type="ARBA" id="ARBA00022692"/>
    </source>
</evidence>
<feature type="transmembrane region" description="Helical" evidence="7">
    <location>
        <begin position="233"/>
        <end position="266"/>
    </location>
</feature>
<reference evidence="9 10" key="1">
    <citation type="submission" date="2020-09" db="EMBL/GenBank/DDBJ databases">
        <title>Roseomonas.</title>
        <authorList>
            <person name="Zhu W."/>
        </authorList>
    </citation>
    <scope>NUCLEOTIDE SEQUENCE [LARGE SCALE GENOMIC DNA]</scope>
    <source>
        <strain evidence="9 10">573</strain>
    </source>
</reference>
<organism evidence="9 10">
    <name type="scientific">Roseomonas haemaphysalidis</name>
    <dbReference type="NCBI Taxonomy" id="2768162"/>
    <lineage>
        <taxon>Bacteria</taxon>
        <taxon>Pseudomonadati</taxon>
        <taxon>Pseudomonadota</taxon>
        <taxon>Alphaproteobacteria</taxon>
        <taxon>Acetobacterales</taxon>
        <taxon>Roseomonadaceae</taxon>
        <taxon>Roseomonas</taxon>
    </lineage>
</organism>
<evidence type="ECO:0000256" key="3">
    <source>
        <dbReference type="ARBA" id="ARBA00022475"/>
    </source>
</evidence>
<evidence type="ECO:0000259" key="8">
    <source>
        <dbReference type="PROSITE" id="PS50928"/>
    </source>
</evidence>
<comment type="similarity">
    <text evidence="7">Belongs to the binding-protein-dependent transport system permease family.</text>
</comment>
<dbReference type="Pfam" id="PF00528">
    <property type="entry name" value="BPD_transp_1"/>
    <property type="match status" value="1"/>
</dbReference>
<evidence type="ECO:0000256" key="6">
    <source>
        <dbReference type="ARBA" id="ARBA00023136"/>
    </source>
</evidence>
<proteinExistence type="inferred from homology"/>
<dbReference type="RefSeq" id="WP_207415876.1">
    <property type="nucleotide sequence ID" value="NZ_CP061178.1"/>
</dbReference>
<evidence type="ECO:0000256" key="1">
    <source>
        <dbReference type="ARBA" id="ARBA00004651"/>
    </source>
</evidence>